<dbReference type="EMBL" id="BDGU01000022">
    <property type="protein sequence ID" value="GAW00071.1"/>
    <property type="molecule type" value="Genomic_DNA"/>
</dbReference>
<name>A0A1Q3DYS6_LENED</name>
<accession>A0A1Q3DYS6</accession>
<feature type="transmembrane region" description="Helical" evidence="1">
    <location>
        <begin position="101"/>
        <end position="122"/>
    </location>
</feature>
<keyword evidence="1" id="KW-0472">Membrane</keyword>
<dbReference type="AlphaFoldDB" id="A0A1Q3DYS6"/>
<gene>
    <name evidence="2" type="ORF">LENED_001563</name>
</gene>
<reference evidence="2 3" key="1">
    <citation type="submission" date="2016-08" db="EMBL/GenBank/DDBJ databases">
        <authorList>
            <consortium name="Lentinula edodes genome sequencing consortium"/>
            <person name="Sakamoto Y."/>
            <person name="Nakade K."/>
            <person name="Sato S."/>
            <person name="Yoshida Y."/>
            <person name="Miyazaki K."/>
            <person name="Natsume S."/>
            <person name="Konno N."/>
        </authorList>
    </citation>
    <scope>NUCLEOTIDE SEQUENCE [LARGE SCALE GENOMIC DNA]</scope>
    <source>
        <strain evidence="2 3">NBRC 111202</strain>
    </source>
</reference>
<organism evidence="2 3">
    <name type="scientific">Lentinula edodes</name>
    <name type="common">Shiitake mushroom</name>
    <name type="synonym">Lentinus edodes</name>
    <dbReference type="NCBI Taxonomy" id="5353"/>
    <lineage>
        <taxon>Eukaryota</taxon>
        <taxon>Fungi</taxon>
        <taxon>Dikarya</taxon>
        <taxon>Basidiomycota</taxon>
        <taxon>Agaricomycotina</taxon>
        <taxon>Agaricomycetes</taxon>
        <taxon>Agaricomycetidae</taxon>
        <taxon>Agaricales</taxon>
        <taxon>Marasmiineae</taxon>
        <taxon>Omphalotaceae</taxon>
        <taxon>Lentinula</taxon>
    </lineage>
</organism>
<reference evidence="2 3" key="2">
    <citation type="submission" date="2017-02" db="EMBL/GenBank/DDBJ databases">
        <title>A genome survey and senescence transcriptome analysis in Lentinula edodes.</title>
        <authorList>
            <person name="Sakamoto Y."/>
            <person name="Nakade K."/>
            <person name="Sato S."/>
            <person name="Yoshida Y."/>
            <person name="Miyazaki K."/>
            <person name="Natsume S."/>
            <person name="Konno N."/>
        </authorList>
    </citation>
    <scope>NUCLEOTIDE SEQUENCE [LARGE SCALE GENOMIC DNA]</scope>
    <source>
        <strain evidence="2 3">NBRC 111202</strain>
    </source>
</reference>
<keyword evidence="1" id="KW-1133">Transmembrane helix</keyword>
<evidence type="ECO:0000313" key="3">
    <source>
        <dbReference type="Proteomes" id="UP000188533"/>
    </source>
</evidence>
<sequence>MRKEGKSSDNFAPSATRNLVIHRLDVAEFSYGGWSVVVLGKSSPMTTTLVHYSFRPMVYIRGLGGEFAFESDKIVLRKIADHRHRRCYNVQDGVRILSSPVLLRLLITVSNTVLGAIFEFFVPAHVY</sequence>
<evidence type="ECO:0000313" key="2">
    <source>
        <dbReference type="EMBL" id="GAW00071.1"/>
    </source>
</evidence>
<comment type="caution">
    <text evidence="2">The sequence shown here is derived from an EMBL/GenBank/DDBJ whole genome shotgun (WGS) entry which is preliminary data.</text>
</comment>
<protein>
    <submittedName>
        <fullName evidence="2">Uncharacterized protein</fullName>
    </submittedName>
</protein>
<keyword evidence="3" id="KW-1185">Reference proteome</keyword>
<proteinExistence type="predicted"/>
<dbReference type="Proteomes" id="UP000188533">
    <property type="component" value="Unassembled WGS sequence"/>
</dbReference>
<evidence type="ECO:0000256" key="1">
    <source>
        <dbReference type="SAM" id="Phobius"/>
    </source>
</evidence>
<keyword evidence="1" id="KW-0812">Transmembrane</keyword>